<proteinExistence type="predicted"/>
<evidence type="ECO:0000313" key="1">
    <source>
        <dbReference type="EMBL" id="ART30563.1"/>
    </source>
</evidence>
<protein>
    <submittedName>
        <fullName evidence="1">Uncharacterized protein</fullName>
    </submittedName>
</protein>
<keyword evidence="1" id="KW-0496">Mitochondrion</keyword>
<gene>
    <name evidence="1" type="ORF">AEK19_MT0287</name>
</gene>
<organism evidence="1">
    <name type="scientific">Utricularia reniformis</name>
    <dbReference type="NCBI Taxonomy" id="192314"/>
    <lineage>
        <taxon>Eukaryota</taxon>
        <taxon>Viridiplantae</taxon>
        <taxon>Streptophyta</taxon>
        <taxon>Embryophyta</taxon>
        <taxon>Tracheophyta</taxon>
        <taxon>Spermatophyta</taxon>
        <taxon>Magnoliopsida</taxon>
        <taxon>eudicotyledons</taxon>
        <taxon>Gunneridae</taxon>
        <taxon>Pentapetalae</taxon>
        <taxon>asterids</taxon>
        <taxon>lamiids</taxon>
        <taxon>Lamiales</taxon>
        <taxon>Lentibulariaceae</taxon>
        <taxon>Utricularia</taxon>
    </lineage>
</organism>
<accession>A0A1Y0AZJ8</accession>
<geneLocation type="mitochondrion" evidence="1"/>
<dbReference type="EMBL" id="KY774314">
    <property type="protein sequence ID" value="ART30563.1"/>
    <property type="molecule type" value="Genomic_DNA"/>
</dbReference>
<name>A0A1Y0AZJ8_9LAMI</name>
<dbReference type="AlphaFoldDB" id="A0A1Y0AZJ8"/>
<reference evidence="1" key="1">
    <citation type="submission" date="2017-03" db="EMBL/GenBank/DDBJ databases">
        <title>The mitochondrial genome of the carnivorous plant Utricularia reniformis (Lentibulariaceae): structure, comparative analysis and evolutionary landmarks.</title>
        <authorList>
            <person name="Silva S.R."/>
            <person name="Alvarenga D.O."/>
            <person name="Michael T.P."/>
            <person name="Miranda V.F.O."/>
            <person name="Varani A.M."/>
        </authorList>
    </citation>
    <scope>NUCLEOTIDE SEQUENCE</scope>
</reference>
<sequence>MRGCNQDCGVQFFFVSLFQIRADKTTTRVIASLTHSGYPCRISLRSLRFPSIPLPPTRVSDVPTSLAVPFSTF</sequence>